<gene>
    <name evidence="1" type="ORF">QQX04_01555</name>
</gene>
<dbReference type="EMBL" id="JAUHPV010000001">
    <property type="protein sequence ID" value="MDN4471674.1"/>
    <property type="molecule type" value="Genomic_DNA"/>
</dbReference>
<dbReference type="InterPro" id="IPR043777">
    <property type="entry name" value="DUF5719"/>
</dbReference>
<protein>
    <submittedName>
        <fullName evidence="1">DUF5719 family protein</fullName>
    </submittedName>
</protein>
<organism evidence="1 2">
    <name type="scientific">Demequina zhanjiangensis</name>
    <dbReference type="NCBI Taxonomy" id="3051659"/>
    <lineage>
        <taxon>Bacteria</taxon>
        <taxon>Bacillati</taxon>
        <taxon>Actinomycetota</taxon>
        <taxon>Actinomycetes</taxon>
        <taxon>Micrococcales</taxon>
        <taxon>Demequinaceae</taxon>
        <taxon>Demequina</taxon>
    </lineage>
</organism>
<evidence type="ECO:0000313" key="2">
    <source>
        <dbReference type="Proteomes" id="UP001172738"/>
    </source>
</evidence>
<dbReference type="Pfam" id="PF18986">
    <property type="entry name" value="DUF5719"/>
    <property type="match status" value="1"/>
</dbReference>
<proteinExistence type="predicted"/>
<dbReference type="Proteomes" id="UP001172738">
    <property type="component" value="Unassembled WGS sequence"/>
</dbReference>
<reference evidence="1" key="1">
    <citation type="submission" date="2023-06" db="EMBL/GenBank/DDBJ databases">
        <title>SYSU T00b26.</title>
        <authorList>
            <person name="Gao L."/>
            <person name="Fang B.-Z."/>
            <person name="Li W.-J."/>
        </authorList>
    </citation>
    <scope>NUCLEOTIDE SEQUENCE</scope>
    <source>
        <strain evidence="1">SYSU T00b26</strain>
    </source>
</reference>
<comment type="caution">
    <text evidence="1">The sequence shown here is derived from an EMBL/GenBank/DDBJ whole genome shotgun (WGS) entry which is preliminary data.</text>
</comment>
<keyword evidence="2" id="KW-1185">Reference proteome</keyword>
<accession>A0ABT8FXP2</accession>
<dbReference type="RefSeq" id="WP_301125517.1">
    <property type="nucleotide sequence ID" value="NZ_JAUHPV010000001.1"/>
</dbReference>
<sequence length="444" mass="44158">MTGLSAAAKAGTALVAGGVLVGVAFAGGLLDEARTVAPTPTEVAVTPAVQPAACTGPLTVPVGALEGDDFASEPTSRTRELYGASAADGVEIADGLFGASIERVEDGDIASLAALTCVRPATSQWLVGGSTAPGSSARLVLANPTRANVEATVTLYGGAGEVADSRVLAIGAGEVQDLFLEGIADGIDSLVARIDATGGGVVATIQDSVLDGLQPAGTSWVASTSTLGTSLVIPSVGGGDLEASSSVRLLAPDGATVSLTLVDEDGVVSWSGVSAIRLEPGVVTTVEVPSLPTGAVEIDSDAPLVAAAELTVSRDSEIGAEGSLAYDRTWIGAQPLDGSTADAPDKGAYAPSDGGAIVAYTPVATTLTVVGDDGSQYAQVDANARTVTRIPLDEVPAGARLILEGAQSWTLQITGQPGFIASMQPTATRVIDVEVDAVDAPYVP</sequence>
<evidence type="ECO:0000313" key="1">
    <source>
        <dbReference type="EMBL" id="MDN4471674.1"/>
    </source>
</evidence>
<name>A0ABT8FXP2_9MICO</name>